<comment type="caution">
    <text evidence="3">The sequence shown here is derived from an EMBL/GenBank/DDBJ whole genome shotgun (WGS) entry which is preliminary data.</text>
</comment>
<evidence type="ECO:0000313" key="3">
    <source>
        <dbReference type="EMBL" id="CAL5131846.1"/>
    </source>
</evidence>
<feature type="compositionally biased region" description="Low complexity" evidence="1">
    <location>
        <begin position="52"/>
        <end position="79"/>
    </location>
</feature>
<dbReference type="Proteomes" id="UP001497525">
    <property type="component" value="Unassembled WGS sequence"/>
</dbReference>
<gene>
    <name evidence="3" type="ORF">CDAUBV1_LOCUS4386</name>
</gene>
<dbReference type="EMBL" id="CAXLJL010000111">
    <property type="protein sequence ID" value="CAL5131846.1"/>
    <property type="molecule type" value="Genomic_DNA"/>
</dbReference>
<feature type="signal peptide" evidence="2">
    <location>
        <begin position="1"/>
        <end position="21"/>
    </location>
</feature>
<sequence>MNLLWVLTAFVLLTFAETIESSRVARSPKGYPSFLRGWVHNPWRNRKKEETTTTATTPEPTTTTPEPTTTTTPATTTTTPVPPKPWRELLKLLKKYLKRQTTTTTTTPEPTTTTPEPTTTTPEPRKP</sequence>
<feature type="compositionally biased region" description="Low complexity" evidence="1">
    <location>
        <begin position="101"/>
        <end position="127"/>
    </location>
</feature>
<evidence type="ECO:0000256" key="1">
    <source>
        <dbReference type="SAM" id="MobiDB-lite"/>
    </source>
</evidence>
<feature type="region of interest" description="Disordered" evidence="1">
    <location>
        <begin position="24"/>
        <end position="127"/>
    </location>
</feature>
<feature type="chain" id="PRO_5043438806" evidence="2">
    <location>
        <begin position="22"/>
        <end position="127"/>
    </location>
</feature>
<organism evidence="3 4">
    <name type="scientific">Calicophoron daubneyi</name>
    <name type="common">Rumen fluke</name>
    <name type="synonym">Paramphistomum daubneyi</name>
    <dbReference type="NCBI Taxonomy" id="300641"/>
    <lineage>
        <taxon>Eukaryota</taxon>
        <taxon>Metazoa</taxon>
        <taxon>Spiralia</taxon>
        <taxon>Lophotrochozoa</taxon>
        <taxon>Platyhelminthes</taxon>
        <taxon>Trematoda</taxon>
        <taxon>Digenea</taxon>
        <taxon>Plagiorchiida</taxon>
        <taxon>Pronocephalata</taxon>
        <taxon>Paramphistomoidea</taxon>
        <taxon>Paramphistomidae</taxon>
        <taxon>Calicophoron</taxon>
    </lineage>
</organism>
<evidence type="ECO:0000313" key="4">
    <source>
        <dbReference type="Proteomes" id="UP001497525"/>
    </source>
</evidence>
<accession>A0AAV2T6P4</accession>
<protein>
    <submittedName>
        <fullName evidence="3">Uncharacterized protein</fullName>
    </submittedName>
</protein>
<reference evidence="3" key="1">
    <citation type="submission" date="2024-06" db="EMBL/GenBank/DDBJ databases">
        <authorList>
            <person name="Liu X."/>
            <person name="Lenzi L."/>
            <person name="Haldenby T S."/>
            <person name="Uol C."/>
        </authorList>
    </citation>
    <scope>NUCLEOTIDE SEQUENCE</scope>
</reference>
<proteinExistence type="predicted"/>
<dbReference type="AlphaFoldDB" id="A0AAV2T6P4"/>
<keyword evidence="2" id="KW-0732">Signal</keyword>
<evidence type="ECO:0000256" key="2">
    <source>
        <dbReference type="SAM" id="SignalP"/>
    </source>
</evidence>
<name>A0AAV2T6P4_CALDB</name>